<proteinExistence type="predicted"/>
<protein>
    <submittedName>
        <fullName evidence="1">Uncharacterized protein</fullName>
    </submittedName>
</protein>
<keyword evidence="2" id="KW-1185">Reference proteome</keyword>
<dbReference type="Proteomes" id="UP000018721">
    <property type="component" value="Unassembled WGS sequence"/>
</dbReference>
<dbReference type="HOGENOM" id="CLU_3130614_0_0_1"/>
<gene>
    <name evidence="1" type="ORF">F443_14107</name>
</gene>
<comment type="caution">
    <text evidence="1">The sequence shown here is derived from an EMBL/GenBank/DDBJ whole genome shotgun (WGS) entry which is preliminary data.</text>
</comment>
<dbReference type="AlphaFoldDB" id="V9EMQ3"/>
<evidence type="ECO:0000313" key="1">
    <source>
        <dbReference type="EMBL" id="ETI40525.1"/>
    </source>
</evidence>
<sequence>VDAMMLAAVKDLPVNSIVAKPSSEEVAVPEVLIPTKVCSSAIVNGMASAR</sequence>
<accession>V9EMQ3</accession>
<reference evidence="1 2" key="1">
    <citation type="submission" date="2013-11" db="EMBL/GenBank/DDBJ databases">
        <title>The Genome Sequence of Phytophthora parasitica P1569.</title>
        <authorList>
            <consortium name="The Broad Institute Genomics Platform"/>
            <person name="Russ C."/>
            <person name="Tyler B."/>
            <person name="Panabieres F."/>
            <person name="Shan W."/>
            <person name="Tripathy S."/>
            <person name="Grunwald N."/>
            <person name="Machado M."/>
            <person name="Johnson C.S."/>
            <person name="Arredondo F."/>
            <person name="Hong C."/>
            <person name="Coffey M."/>
            <person name="Young S.K."/>
            <person name="Zeng Q."/>
            <person name="Gargeya S."/>
            <person name="Fitzgerald M."/>
            <person name="Abouelleil A."/>
            <person name="Alvarado L."/>
            <person name="Chapman S.B."/>
            <person name="Gainer-Dewar J."/>
            <person name="Goldberg J."/>
            <person name="Griggs A."/>
            <person name="Gujja S."/>
            <person name="Hansen M."/>
            <person name="Howarth C."/>
            <person name="Imamovic A."/>
            <person name="Ireland A."/>
            <person name="Larimer J."/>
            <person name="McCowan C."/>
            <person name="Murphy C."/>
            <person name="Pearson M."/>
            <person name="Poon T.W."/>
            <person name="Priest M."/>
            <person name="Roberts A."/>
            <person name="Saif S."/>
            <person name="Shea T."/>
            <person name="Sykes S."/>
            <person name="Wortman J."/>
            <person name="Nusbaum C."/>
            <person name="Birren B."/>
        </authorList>
    </citation>
    <scope>NUCLEOTIDE SEQUENCE [LARGE SCALE GENOMIC DNA]</scope>
    <source>
        <strain evidence="1 2">P1569</strain>
    </source>
</reference>
<name>V9EMQ3_PHYNI</name>
<dbReference type="EMBL" id="ANIZ01002439">
    <property type="protein sequence ID" value="ETI40525.1"/>
    <property type="molecule type" value="Genomic_DNA"/>
</dbReference>
<organism evidence="1 2">
    <name type="scientific">Phytophthora nicotianae P1569</name>
    <dbReference type="NCBI Taxonomy" id="1317065"/>
    <lineage>
        <taxon>Eukaryota</taxon>
        <taxon>Sar</taxon>
        <taxon>Stramenopiles</taxon>
        <taxon>Oomycota</taxon>
        <taxon>Peronosporomycetes</taxon>
        <taxon>Peronosporales</taxon>
        <taxon>Peronosporaceae</taxon>
        <taxon>Phytophthora</taxon>
    </lineage>
</organism>
<feature type="non-terminal residue" evidence="1">
    <location>
        <position position="1"/>
    </location>
</feature>
<evidence type="ECO:0000313" key="2">
    <source>
        <dbReference type="Proteomes" id="UP000018721"/>
    </source>
</evidence>